<comment type="function">
    <text evidence="7">Involved in the regulation of glutamine synthetase GlnA, a key enzyme in the process to assimilate ammonia. When cellular nitrogen levels are high, the C-terminal adenylyl transferase (AT) inactivates GlnA by covalent transfer of an adenylyl group from ATP to specific tyrosine residue of GlnA, thus reducing its activity. Conversely, when nitrogen levels are low, the N-terminal adenylyl removase (AR) activates GlnA by removing the adenylyl group by phosphorolysis, increasing its activity. The regulatory region of GlnE binds the signal transduction protein PII (GlnB) which indicates the nitrogen status of the cell.</text>
</comment>
<dbReference type="GO" id="GO:0005524">
    <property type="term" value="F:ATP binding"/>
    <property type="evidence" value="ECO:0007669"/>
    <property type="project" value="UniProtKB-UniRule"/>
</dbReference>
<keyword evidence="1 7" id="KW-0808">Transferase</keyword>
<dbReference type="InterPro" id="IPR043519">
    <property type="entry name" value="NT_sf"/>
</dbReference>
<dbReference type="InterPro" id="IPR005190">
    <property type="entry name" value="GlnE_rpt_dom"/>
</dbReference>
<evidence type="ECO:0000256" key="7">
    <source>
        <dbReference type="HAMAP-Rule" id="MF_00802"/>
    </source>
</evidence>
<name>A0A6A7Y1N9_9HYPH</name>
<dbReference type="NCBIfam" id="NF008292">
    <property type="entry name" value="PRK11072.1"/>
    <property type="match status" value="1"/>
</dbReference>
<keyword evidence="6 7" id="KW-0511">Multifunctional enzyme</keyword>
<dbReference type="Pfam" id="PF08335">
    <property type="entry name" value="GlnD_UR_UTase"/>
    <property type="match status" value="2"/>
</dbReference>
<dbReference type="NCBIfam" id="NF010706">
    <property type="entry name" value="PRK14108.1"/>
    <property type="match status" value="1"/>
</dbReference>
<dbReference type="GO" id="GO:0008882">
    <property type="term" value="F:[glutamate-ammonia-ligase] adenylyltransferase activity"/>
    <property type="evidence" value="ECO:0007669"/>
    <property type="project" value="UniProtKB-UniRule"/>
</dbReference>
<evidence type="ECO:0000259" key="8">
    <source>
        <dbReference type="Pfam" id="PF03710"/>
    </source>
</evidence>
<proteinExistence type="inferred from homology"/>
<keyword evidence="3 7" id="KW-0547">Nucleotide-binding</keyword>
<dbReference type="CDD" id="cd05401">
    <property type="entry name" value="NT_GlnE_GlnD_like"/>
    <property type="match status" value="2"/>
</dbReference>
<evidence type="ECO:0000256" key="5">
    <source>
        <dbReference type="ARBA" id="ARBA00022842"/>
    </source>
</evidence>
<gene>
    <name evidence="7" type="primary">glnE</name>
    <name evidence="10" type="ORF">F0357_06405</name>
</gene>
<protein>
    <recommendedName>
        <fullName evidence="7">Bifunctional glutamine synthetase adenylyltransferase/adenylyl-removing enzyme</fullName>
    </recommendedName>
    <alternativeName>
        <fullName evidence="7">ATP:glutamine synthetase adenylyltransferase</fullName>
    </alternativeName>
    <alternativeName>
        <fullName evidence="7">ATase</fullName>
    </alternativeName>
    <domain>
        <recommendedName>
            <fullName evidence="7">Glutamine synthetase adenylyl-L-tyrosine phosphorylase</fullName>
            <ecNumber evidence="7">2.7.7.89</ecNumber>
        </recommendedName>
        <alternativeName>
            <fullName evidence="7">Adenylyl removase</fullName>
            <shortName evidence="7">AR</shortName>
            <shortName evidence="7">AT-N</shortName>
        </alternativeName>
    </domain>
    <domain>
        <recommendedName>
            <fullName evidence="7">Glutamine synthetase adenylyl transferase</fullName>
            <ecNumber evidence="7">2.7.7.42</ecNumber>
        </recommendedName>
        <alternativeName>
            <fullName evidence="7">Adenylyl transferase</fullName>
            <shortName evidence="7">AT</shortName>
            <shortName evidence="7">AT-C</shortName>
        </alternativeName>
    </domain>
</protein>
<dbReference type="GO" id="GO:0000287">
    <property type="term" value="F:magnesium ion binding"/>
    <property type="evidence" value="ECO:0007669"/>
    <property type="project" value="UniProtKB-UniRule"/>
</dbReference>
<comment type="catalytic activity">
    <reaction evidence="7">
        <text>[glutamine synthetase]-O(4)-(5'-adenylyl)-L-tyrosine + phosphate = [glutamine synthetase]-L-tyrosine + ADP</text>
        <dbReference type="Rhea" id="RHEA:43716"/>
        <dbReference type="Rhea" id="RHEA-COMP:10660"/>
        <dbReference type="Rhea" id="RHEA-COMP:10661"/>
        <dbReference type="ChEBI" id="CHEBI:43474"/>
        <dbReference type="ChEBI" id="CHEBI:46858"/>
        <dbReference type="ChEBI" id="CHEBI:83624"/>
        <dbReference type="ChEBI" id="CHEBI:456216"/>
        <dbReference type="EC" id="2.7.7.89"/>
    </reaction>
</comment>
<dbReference type="Proteomes" id="UP000332515">
    <property type="component" value="Unassembled WGS sequence"/>
</dbReference>
<dbReference type="PANTHER" id="PTHR30621">
    <property type="entry name" value="GLUTAMINE SYNTHETASE ADENYLYLTRANSFERASE"/>
    <property type="match status" value="1"/>
</dbReference>
<evidence type="ECO:0000256" key="3">
    <source>
        <dbReference type="ARBA" id="ARBA00022741"/>
    </source>
</evidence>
<dbReference type="EC" id="2.7.7.42" evidence="7"/>
<dbReference type="RefSeq" id="WP_153479585.1">
    <property type="nucleotide sequence ID" value="NZ_VWNA01000001.1"/>
</dbReference>
<comment type="caution">
    <text evidence="10">The sequence shown here is derived from an EMBL/GenBank/DDBJ whole genome shotgun (WGS) entry which is preliminary data.</text>
</comment>
<feature type="region of interest" description="Adenylyl transferase" evidence="7">
    <location>
        <begin position="474"/>
        <end position="986"/>
    </location>
</feature>
<feature type="domain" description="PII-uridylyltransferase/Glutamine-synthetase adenylyltransferase" evidence="9">
    <location>
        <begin position="845"/>
        <end position="930"/>
    </location>
</feature>
<keyword evidence="2 7" id="KW-0548">Nucleotidyltransferase</keyword>
<evidence type="ECO:0000256" key="2">
    <source>
        <dbReference type="ARBA" id="ARBA00022695"/>
    </source>
</evidence>
<dbReference type="AlphaFoldDB" id="A0A6A7Y1N9"/>
<dbReference type="GO" id="GO:0000820">
    <property type="term" value="P:regulation of glutamine family amino acid metabolic process"/>
    <property type="evidence" value="ECO:0007669"/>
    <property type="project" value="UniProtKB-UniRule"/>
</dbReference>
<dbReference type="Gene3D" id="1.20.120.330">
    <property type="entry name" value="Nucleotidyltransferases domain 2"/>
    <property type="match status" value="2"/>
</dbReference>
<dbReference type="EC" id="2.7.7.89" evidence="7"/>
<evidence type="ECO:0000256" key="1">
    <source>
        <dbReference type="ARBA" id="ARBA00022679"/>
    </source>
</evidence>
<keyword evidence="5 7" id="KW-0460">Magnesium</keyword>
<dbReference type="HAMAP" id="MF_00802">
    <property type="entry name" value="GlnE"/>
    <property type="match status" value="1"/>
</dbReference>
<feature type="domain" description="Glutamate-ammonia ligase adenylyltransferase repeated" evidence="8">
    <location>
        <begin position="65"/>
        <end position="305"/>
    </location>
</feature>
<dbReference type="Gene3D" id="3.30.460.10">
    <property type="entry name" value="Beta Polymerase, domain 2"/>
    <property type="match status" value="2"/>
</dbReference>
<dbReference type="Gene3D" id="1.20.120.1510">
    <property type="match status" value="1"/>
</dbReference>
<dbReference type="SUPFAM" id="SSF81593">
    <property type="entry name" value="Nucleotidyltransferase substrate binding subunit/domain"/>
    <property type="match status" value="2"/>
</dbReference>
<keyword evidence="11" id="KW-1185">Reference proteome</keyword>
<feature type="region of interest" description="Adenylyl removase" evidence="7">
    <location>
        <begin position="1"/>
        <end position="469"/>
    </location>
</feature>
<dbReference type="InterPro" id="IPR013546">
    <property type="entry name" value="PII_UdlTrfase/GS_AdlTrfase"/>
</dbReference>
<dbReference type="GO" id="GO:0005829">
    <property type="term" value="C:cytosol"/>
    <property type="evidence" value="ECO:0007669"/>
    <property type="project" value="TreeGrafter"/>
</dbReference>
<sequence>MTETSGLEKGNGAAALAARVRLVPKADPEALSAVAADLVALARAADRPGLAACLEGDAHAARLVVAACADAPFLRDLVRLDLPRLDRILFESPERIVEEAIAAAALRQPGEAETMAVLRRLKQEVALTIALADLGGVWNVGQVTDALSRFADAAVQSAVRFLMTDAAAQGKVARDHPERPAEEHGYVVLAMGKHGAFELNYSSDIDLIVMYDAERAGLADPDEAGTFFVRLTRRLVRILQDRTADGYVFRTDLRLRPDPGATPLAISLPAALQYYESMGQNWERAALIKARPCAGDIAAGTAFLAEIRPFIWRKSFDYASIADVHSIKRQINAVKGHGVIAVAGHNVKLGRGGIREIEFFVQTQQLIAGGREPRLRGRSTRAMLAMLAELGWIEPAARDELDAAYVFLRAVEHRIQMERDAQSHTLPEDEAGLARIAWMMGFGDPSHFAERLREHLEAVQRHYVRLFESAPDLGGEGGDLVFTGSDDDPATIEHLAAIGFRQPSEVARAIRAWHFGRYRAVRSSRARERLTELIPALLGAFARTDNADAAFHAFDRFLSQLPAGVQLFSLLCSHPALLDLIALIMGAAPRLAAVLTRRPRVLDALLDPAFFDTVPDEVDLGTRFARSINEARSYEERLDRARIFGQEQAFLIGVRVLTGTIAPEAAGEAYAALADVVVRGLLAAASDELARQHGHVPGGQIALVAMGKLGGREMTAASDLDLILLYDHDEGAEHSDGPRPLAPSQYYARLTQRLVAALSAPTGEGTLYEVDFRLRPSGNAGPLATHIRGFEAYQATEAWTWEQMALTRARPIAGHADLIARVNAAIHTAVGRPRADLAGDVLEMRRRIERDKGSSDPWDIKVAPGGLIDVEFLAQYLMLANAAARPDSVIQTTARALAHLAETGLLAPGDADILVPAIGLYQALTQVLRLAVEGPFKADSVPRGVLDLIARAAAAPSFAAAEALLVETEAAVRATFDRLIGPVREG</sequence>
<comment type="cofactor">
    <cofactor evidence="7">
        <name>Mg(2+)</name>
        <dbReference type="ChEBI" id="CHEBI:18420"/>
    </cofactor>
</comment>
<feature type="domain" description="Glutamate-ammonia ligase adenylyltransferase repeated" evidence="8">
    <location>
        <begin position="581"/>
        <end position="823"/>
    </location>
</feature>
<accession>A0A6A7Y1N9</accession>
<evidence type="ECO:0000259" key="9">
    <source>
        <dbReference type="Pfam" id="PF08335"/>
    </source>
</evidence>
<keyword evidence="4 7" id="KW-0067">ATP-binding</keyword>
<evidence type="ECO:0000313" key="10">
    <source>
        <dbReference type="EMBL" id="MQT12298.1"/>
    </source>
</evidence>
<dbReference type="SUPFAM" id="SSF81301">
    <property type="entry name" value="Nucleotidyltransferase"/>
    <property type="match status" value="2"/>
</dbReference>
<evidence type="ECO:0000256" key="4">
    <source>
        <dbReference type="ARBA" id="ARBA00022840"/>
    </source>
</evidence>
<evidence type="ECO:0000256" key="6">
    <source>
        <dbReference type="ARBA" id="ARBA00023268"/>
    </source>
</evidence>
<dbReference type="EMBL" id="VWNA01000001">
    <property type="protein sequence ID" value="MQT12298.1"/>
    <property type="molecule type" value="Genomic_DNA"/>
</dbReference>
<dbReference type="GO" id="GO:0047388">
    <property type="term" value="F:[glutamine synthetase]-adenylyl-L-tyrosine phosphorylase activity"/>
    <property type="evidence" value="ECO:0007669"/>
    <property type="project" value="UniProtKB-EC"/>
</dbReference>
<dbReference type="InterPro" id="IPR023057">
    <property type="entry name" value="GlnE"/>
</dbReference>
<comment type="catalytic activity">
    <reaction evidence="7">
        <text>[glutamine synthetase]-L-tyrosine + ATP = [glutamine synthetase]-O(4)-(5'-adenylyl)-L-tyrosine + diphosphate</text>
        <dbReference type="Rhea" id="RHEA:18589"/>
        <dbReference type="Rhea" id="RHEA-COMP:10660"/>
        <dbReference type="Rhea" id="RHEA-COMP:10661"/>
        <dbReference type="ChEBI" id="CHEBI:30616"/>
        <dbReference type="ChEBI" id="CHEBI:33019"/>
        <dbReference type="ChEBI" id="CHEBI:46858"/>
        <dbReference type="ChEBI" id="CHEBI:83624"/>
        <dbReference type="EC" id="2.7.7.42"/>
    </reaction>
</comment>
<reference evidence="10 11" key="1">
    <citation type="submission" date="2019-09" db="EMBL/GenBank/DDBJ databases">
        <title>Segnochrobactrum spirostomi gen. nov., sp. nov., isolated from the ciliate Spirostomum cf. yagiui and description of a novel family, Segnochrobactraceae fam. nov. within the order Rhizobiales of the class Alphaproteobacteria.</title>
        <authorList>
            <person name="Akter S."/>
            <person name="Shazib S.U.A."/>
            <person name="Shin M.K."/>
        </authorList>
    </citation>
    <scope>NUCLEOTIDE SEQUENCE [LARGE SCALE GENOMIC DNA]</scope>
    <source>
        <strain evidence="10 11">Sp-1</strain>
    </source>
</reference>
<evidence type="ECO:0000313" key="11">
    <source>
        <dbReference type="Proteomes" id="UP000332515"/>
    </source>
</evidence>
<dbReference type="PANTHER" id="PTHR30621:SF0">
    <property type="entry name" value="BIFUNCTIONAL GLUTAMINE SYNTHETASE ADENYLYLTRANSFERASE_ADENYLYL-REMOVING ENZYME"/>
    <property type="match status" value="1"/>
</dbReference>
<organism evidence="10 11">
    <name type="scientific">Segnochrobactrum spirostomi</name>
    <dbReference type="NCBI Taxonomy" id="2608987"/>
    <lineage>
        <taxon>Bacteria</taxon>
        <taxon>Pseudomonadati</taxon>
        <taxon>Pseudomonadota</taxon>
        <taxon>Alphaproteobacteria</taxon>
        <taxon>Hyphomicrobiales</taxon>
        <taxon>Segnochrobactraceae</taxon>
        <taxon>Segnochrobactrum</taxon>
    </lineage>
</organism>
<dbReference type="Pfam" id="PF03710">
    <property type="entry name" value="GlnE"/>
    <property type="match status" value="2"/>
</dbReference>
<comment type="similarity">
    <text evidence="7">Belongs to the GlnE family.</text>
</comment>
<feature type="domain" description="PII-uridylyltransferase/Glutamine-synthetase adenylyltransferase" evidence="9">
    <location>
        <begin position="338"/>
        <end position="466"/>
    </location>
</feature>